<feature type="domain" description="G-patch" evidence="2">
    <location>
        <begin position="3"/>
        <end position="49"/>
    </location>
</feature>
<keyword evidence="4" id="KW-1185">Reference proteome</keyword>
<evidence type="ECO:0000256" key="1">
    <source>
        <dbReference type="ARBA" id="ARBA00040365"/>
    </source>
</evidence>
<dbReference type="Proteomes" id="UP000597762">
    <property type="component" value="Unassembled WGS sequence"/>
</dbReference>
<gene>
    <name evidence="3" type="ORF">SPHA_17316</name>
</gene>
<dbReference type="PROSITE" id="PS50174">
    <property type="entry name" value="G_PATCH"/>
    <property type="match status" value="1"/>
</dbReference>
<dbReference type="OrthoDB" id="10019757at2759"/>
<dbReference type="InterPro" id="IPR000467">
    <property type="entry name" value="G_patch_dom"/>
</dbReference>
<sequence>MVDSLFARYQLEKHGWTEGTGLGKHENGITAPIKVALKNNKDGVGHIPGSDLTENWWDQVYNKVASKILVKTTKDSVAVHAAETKESSKNKSLLYARFVKGATLKASEGIIVEEPEKSSESESEKEQIPPRLTDEEILKICGGRTAHKAAGHGLKQNGKLQRIQEQERQPPQTFTSGILGLVTSGYITVPSSGITYFNLIHLDDSINRPAHYSTKLLATHQSLLAVSIL</sequence>
<proteinExistence type="predicted"/>
<evidence type="ECO:0000313" key="4">
    <source>
        <dbReference type="Proteomes" id="UP000597762"/>
    </source>
</evidence>
<dbReference type="AlphaFoldDB" id="A0A812BID8"/>
<dbReference type="EMBL" id="CAHIKZ030000617">
    <property type="protein sequence ID" value="CAE1229513.1"/>
    <property type="molecule type" value="Genomic_DNA"/>
</dbReference>
<name>A0A812BID8_ACAPH</name>
<dbReference type="PANTHER" id="PTHR23149">
    <property type="entry name" value="G PATCH DOMAIN CONTAINING PROTEIN"/>
    <property type="match status" value="1"/>
</dbReference>
<dbReference type="GO" id="GO:0003676">
    <property type="term" value="F:nucleic acid binding"/>
    <property type="evidence" value="ECO:0007669"/>
    <property type="project" value="InterPro"/>
</dbReference>
<dbReference type="PANTHER" id="PTHR23149:SF9">
    <property type="entry name" value="G PATCH DOMAIN-CONTAINING PROTEIN 4"/>
    <property type="match status" value="1"/>
</dbReference>
<dbReference type="SMART" id="SM00443">
    <property type="entry name" value="G_patch"/>
    <property type="match status" value="1"/>
</dbReference>
<organism evidence="3 4">
    <name type="scientific">Acanthosepion pharaonis</name>
    <name type="common">Pharaoh cuttlefish</name>
    <name type="synonym">Sepia pharaonis</name>
    <dbReference type="NCBI Taxonomy" id="158019"/>
    <lineage>
        <taxon>Eukaryota</taxon>
        <taxon>Metazoa</taxon>
        <taxon>Spiralia</taxon>
        <taxon>Lophotrochozoa</taxon>
        <taxon>Mollusca</taxon>
        <taxon>Cephalopoda</taxon>
        <taxon>Coleoidea</taxon>
        <taxon>Decapodiformes</taxon>
        <taxon>Sepiida</taxon>
        <taxon>Sepiina</taxon>
        <taxon>Sepiidae</taxon>
        <taxon>Acanthosepion</taxon>
    </lineage>
</organism>
<comment type="caution">
    <text evidence="3">The sequence shown here is derived from an EMBL/GenBank/DDBJ whole genome shotgun (WGS) entry which is preliminary data.</text>
</comment>
<protein>
    <recommendedName>
        <fullName evidence="1">G patch domain-containing protein 4</fullName>
    </recommendedName>
</protein>
<dbReference type="Pfam" id="PF01585">
    <property type="entry name" value="G-patch"/>
    <property type="match status" value="1"/>
</dbReference>
<dbReference type="GO" id="GO:0005730">
    <property type="term" value="C:nucleolus"/>
    <property type="evidence" value="ECO:0007669"/>
    <property type="project" value="TreeGrafter"/>
</dbReference>
<dbReference type="InterPro" id="IPR050656">
    <property type="entry name" value="PINX1"/>
</dbReference>
<evidence type="ECO:0000313" key="3">
    <source>
        <dbReference type="EMBL" id="CAE1229513.1"/>
    </source>
</evidence>
<accession>A0A812BID8</accession>
<evidence type="ECO:0000259" key="2">
    <source>
        <dbReference type="PROSITE" id="PS50174"/>
    </source>
</evidence>
<reference evidence="3" key="1">
    <citation type="submission" date="2021-01" db="EMBL/GenBank/DDBJ databases">
        <authorList>
            <person name="Li R."/>
            <person name="Bekaert M."/>
        </authorList>
    </citation>
    <scope>NUCLEOTIDE SEQUENCE</scope>
    <source>
        <strain evidence="3">Farmed</strain>
    </source>
</reference>